<keyword evidence="4 8" id="KW-1003">Cell membrane</keyword>
<evidence type="ECO:0000313" key="14">
    <source>
        <dbReference type="EMBL" id="SYX84318.1"/>
    </source>
</evidence>
<evidence type="ECO:0000256" key="7">
    <source>
        <dbReference type="ARBA" id="ARBA00023136"/>
    </source>
</evidence>
<feature type="binding site" evidence="11">
    <location>
        <position position="489"/>
    </location>
    <ligand>
        <name>Mn(2+)</name>
        <dbReference type="ChEBI" id="CHEBI:29035"/>
    </ligand>
</feature>
<name>A0A383RBH8_PAEAL</name>
<comment type="subcellular location">
    <subcellularLocation>
        <location evidence="1">Cell membrane</location>
        <topology evidence="1">Multi-pass membrane protein</topology>
    </subcellularLocation>
</comment>
<feature type="active site" evidence="9">
    <location>
        <position position="313"/>
    </location>
</feature>
<evidence type="ECO:0000256" key="6">
    <source>
        <dbReference type="ARBA" id="ARBA00022989"/>
    </source>
</evidence>
<protein>
    <submittedName>
        <fullName evidence="14">Sulfatase</fullName>
    </submittedName>
</protein>
<reference evidence="15" key="1">
    <citation type="submission" date="2018-08" db="EMBL/GenBank/DDBJ databases">
        <authorList>
            <person name="Chevrot R."/>
        </authorList>
    </citation>
    <scope>NUCLEOTIDE SEQUENCE [LARGE SCALE GENOMIC DNA]</scope>
</reference>
<evidence type="ECO:0000256" key="2">
    <source>
        <dbReference type="ARBA" id="ARBA00004936"/>
    </source>
</evidence>
<feature type="binding site" evidence="11">
    <location>
        <position position="271"/>
    </location>
    <ligand>
        <name>Mn(2+)</name>
        <dbReference type="ChEBI" id="CHEBI:29035"/>
    </ligand>
</feature>
<feature type="transmembrane region" description="Helical" evidence="12">
    <location>
        <begin position="71"/>
        <end position="92"/>
    </location>
</feature>
<evidence type="ECO:0000256" key="1">
    <source>
        <dbReference type="ARBA" id="ARBA00004651"/>
    </source>
</evidence>
<keyword evidence="6 12" id="KW-1133">Transmembrane helix</keyword>
<keyword evidence="10" id="KW-0479">Metal-binding</keyword>
<feature type="transmembrane region" description="Helical" evidence="12">
    <location>
        <begin position="21"/>
        <end position="37"/>
    </location>
</feature>
<dbReference type="PANTHER" id="PTHR47371:SF3">
    <property type="entry name" value="PHOSPHOGLYCEROL TRANSFERASE I"/>
    <property type="match status" value="1"/>
</dbReference>
<organism evidence="14 15">
    <name type="scientific">Paenibacillus alvei</name>
    <name type="common">Bacillus alvei</name>
    <dbReference type="NCBI Taxonomy" id="44250"/>
    <lineage>
        <taxon>Bacteria</taxon>
        <taxon>Bacillati</taxon>
        <taxon>Bacillota</taxon>
        <taxon>Bacilli</taxon>
        <taxon>Bacillales</taxon>
        <taxon>Paenibacillaceae</taxon>
        <taxon>Paenibacillus</taxon>
    </lineage>
</organism>
<feature type="transmembrane region" description="Helical" evidence="12">
    <location>
        <begin position="43"/>
        <end position="64"/>
    </location>
</feature>
<keyword evidence="7 8" id="KW-0472">Membrane</keyword>
<dbReference type="InterPro" id="IPR017850">
    <property type="entry name" value="Alkaline_phosphatase_core_sf"/>
</dbReference>
<comment type="similarity">
    <text evidence="3 8">Belongs to the LTA synthase family.</text>
</comment>
<dbReference type="GO" id="GO:0046872">
    <property type="term" value="F:metal ion binding"/>
    <property type="evidence" value="ECO:0007669"/>
    <property type="project" value="UniProtKB-KW"/>
</dbReference>
<evidence type="ECO:0000256" key="9">
    <source>
        <dbReference type="PIRSR" id="PIRSR005091-1"/>
    </source>
</evidence>
<evidence type="ECO:0000256" key="11">
    <source>
        <dbReference type="PIRSR" id="PIRSR005091-3"/>
    </source>
</evidence>
<sequence length="644" mass="73298">MSNISLARVERKRVQLPQGTLLTLLLVVKLTLLRHFVYDSITVSGLLTDIISVLVLVSLFEMVLPRFGKGTIYWTIQVIFSILMFAATLYHIHFNTVPTFTAFDEMGQVPQIRGSIGPLVKFSHFLYFADIVVAGIFVAIRWLIRRTYSQQQAWMDSSPPQRYSGWKWRTAAGLLMIGCISYSWFVIDKAESISNEKVKSERIGYLNYQAATALKIIRENEIIANGNLDETKLKIQELQAAYPYRNENNPSRQPQGFGLARGANVIVVQLEAFQNFPIQAKLEGQEITPVLNKLVKESYYFPNIYQQIGQGNTSDAEFLSNTSIYPTGTVAMSTGFGKRVLPSMPRLLHDLNYQSATFHVNDVTFWNRHLLYPGLAFDHYYDKPYYTNDFFNDFGASDEELYRVGAEQIREMSERNQPFYAQFVTTSSHAPFVVPDKLRKLTLPADMEGSYLGNYLTAINYTDYALGQFIEELKKQGIWDKTMLVVYGDHFGVNPKEASDKEITDRLGVPYSNEVSRFNIPLIIHVPKQAESKIIEGTGGQIDIMPTASNLLGISLQEKQFLALGRDMLNTDQNVVGMRYYLPTGSFFNNEVMFVPGEGFDDGTAISLKTLQPVPMKEAYRKDYDYILSFMKLSDEYVQLLPKR</sequence>
<evidence type="ECO:0000256" key="10">
    <source>
        <dbReference type="PIRSR" id="PIRSR005091-2"/>
    </source>
</evidence>
<gene>
    <name evidence="14" type="ORF">PBLR_12740</name>
</gene>
<dbReference type="Pfam" id="PF00884">
    <property type="entry name" value="Sulfatase"/>
    <property type="match status" value="1"/>
</dbReference>
<dbReference type="AlphaFoldDB" id="A0A383RBH8"/>
<dbReference type="InterPro" id="IPR050448">
    <property type="entry name" value="OpgB/LTA_synthase_biosynth"/>
</dbReference>
<keyword evidence="5 12" id="KW-0812">Transmembrane</keyword>
<evidence type="ECO:0000256" key="4">
    <source>
        <dbReference type="ARBA" id="ARBA00022475"/>
    </source>
</evidence>
<dbReference type="InterPro" id="IPR012160">
    <property type="entry name" value="LtaS-like"/>
</dbReference>
<feature type="binding site" evidence="11">
    <location>
        <position position="313"/>
    </location>
    <ligand>
        <name>Mn(2+)</name>
        <dbReference type="ChEBI" id="CHEBI:29035"/>
    </ligand>
</feature>
<keyword evidence="10" id="KW-0464">Manganese</keyword>
<dbReference type="SUPFAM" id="SSF53649">
    <property type="entry name" value="Alkaline phosphatase-like"/>
    <property type="match status" value="1"/>
</dbReference>
<dbReference type="Proteomes" id="UP000304148">
    <property type="component" value="Chromosome"/>
</dbReference>
<comment type="pathway">
    <text evidence="2">Cell wall biogenesis; lipoteichoic acid biosynthesis.</text>
</comment>
<dbReference type="RefSeq" id="WP_138186267.1">
    <property type="nucleotide sequence ID" value="NZ_LS992241.1"/>
</dbReference>
<evidence type="ECO:0000256" key="5">
    <source>
        <dbReference type="ARBA" id="ARBA00022692"/>
    </source>
</evidence>
<dbReference type="Gene3D" id="3.30.1120.170">
    <property type="match status" value="1"/>
</dbReference>
<evidence type="ECO:0000313" key="15">
    <source>
        <dbReference type="Proteomes" id="UP000304148"/>
    </source>
</evidence>
<dbReference type="EMBL" id="LS992241">
    <property type="protein sequence ID" value="SYX84318.1"/>
    <property type="molecule type" value="Genomic_DNA"/>
</dbReference>
<dbReference type="Gene3D" id="3.40.720.10">
    <property type="entry name" value="Alkaline Phosphatase, subunit A"/>
    <property type="match status" value="1"/>
</dbReference>
<feature type="binding site" evidence="10">
    <location>
        <position position="429"/>
    </location>
    <ligand>
        <name>substrate</name>
    </ligand>
</feature>
<proteinExistence type="inferred from homology"/>
<evidence type="ECO:0000256" key="3">
    <source>
        <dbReference type="ARBA" id="ARBA00009983"/>
    </source>
</evidence>
<dbReference type="PIRSF" id="PIRSF005091">
    <property type="entry name" value="Mmb_sulf_HI1246"/>
    <property type="match status" value="1"/>
</dbReference>
<feature type="transmembrane region" description="Helical" evidence="12">
    <location>
        <begin position="125"/>
        <end position="144"/>
    </location>
</feature>
<feature type="binding site" evidence="11">
    <location>
        <position position="490"/>
    </location>
    <ligand>
        <name>Mn(2+)</name>
        <dbReference type="ChEBI" id="CHEBI:29035"/>
    </ligand>
</feature>
<dbReference type="InterPro" id="IPR000917">
    <property type="entry name" value="Sulfatase_N"/>
</dbReference>
<dbReference type="CDD" id="cd16015">
    <property type="entry name" value="LTA_synthase"/>
    <property type="match status" value="1"/>
</dbReference>
<feature type="domain" description="Sulfatase N-terminal" evidence="13">
    <location>
        <begin position="264"/>
        <end position="554"/>
    </location>
</feature>
<accession>A0A383RBH8</accession>
<evidence type="ECO:0000259" key="13">
    <source>
        <dbReference type="Pfam" id="PF00884"/>
    </source>
</evidence>
<dbReference type="PANTHER" id="PTHR47371">
    <property type="entry name" value="LIPOTEICHOIC ACID SYNTHASE"/>
    <property type="match status" value="1"/>
</dbReference>
<feature type="transmembrane region" description="Helical" evidence="12">
    <location>
        <begin position="165"/>
        <end position="187"/>
    </location>
</feature>
<evidence type="ECO:0000256" key="8">
    <source>
        <dbReference type="PIRNR" id="PIRNR005091"/>
    </source>
</evidence>
<dbReference type="GO" id="GO:0005886">
    <property type="term" value="C:plasma membrane"/>
    <property type="evidence" value="ECO:0007669"/>
    <property type="project" value="UniProtKB-SubCell"/>
</dbReference>
<evidence type="ECO:0000256" key="12">
    <source>
        <dbReference type="SAM" id="Phobius"/>
    </source>
</evidence>